<proteinExistence type="predicted"/>
<dbReference type="RefSeq" id="WP_174560336.1">
    <property type="nucleotide sequence ID" value="NZ_CADDTS010000042.1"/>
</dbReference>
<reference evidence="1 2" key="1">
    <citation type="submission" date="2020-02" db="EMBL/GenBank/DDBJ databases">
        <authorList>
            <person name="Chaudhuri R."/>
        </authorList>
    </citation>
    <scope>NUCLEOTIDE SEQUENCE [LARGE SCALE GENOMIC DNA]</scope>
    <source>
        <strain evidence="1">SFB21</strain>
    </source>
</reference>
<dbReference type="Proteomes" id="UP000489961">
    <property type="component" value="Unassembled WGS sequence"/>
</dbReference>
<organism evidence="1 2">
    <name type="scientific">Acinetobacter bouvetii</name>
    <dbReference type="NCBI Taxonomy" id="202951"/>
    <lineage>
        <taxon>Bacteria</taxon>
        <taxon>Pseudomonadati</taxon>
        <taxon>Pseudomonadota</taxon>
        <taxon>Gammaproteobacteria</taxon>
        <taxon>Moraxellales</taxon>
        <taxon>Moraxellaceae</taxon>
        <taxon>Acinetobacter</taxon>
    </lineage>
</organism>
<evidence type="ECO:0000313" key="2">
    <source>
        <dbReference type="Proteomes" id="UP000489961"/>
    </source>
</evidence>
<evidence type="ECO:0000313" key="1">
    <source>
        <dbReference type="EMBL" id="CAB1220106.1"/>
    </source>
</evidence>
<name>A0A811GCF8_9GAMM</name>
<comment type="caution">
    <text evidence="1">The sequence shown here is derived from an EMBL/GenBank/DDBJ whole genome shotgun (WGS) entry which is preliminary data.</text>
</comment>
<dbReference type="EMBL" id="CADDTS010000042">
    <property type="protein sequence ID" value="CAB1220106.1"/>
    <property type="molecule type" value="Genomic_DNA"/>
</dbReference>
<protein>
    <submittedName>
        <fullName evidence="1">Uncharacterized protein</fullName>
    </submittedName>
</protein>
<accession>A0A811GCF8</accession>
<gene>
    <name evidence="1" type="ORF">SFB21_2521</name>
</gene>
<sequence length="68" mass="7666">MISEGASDSPQDLTYTAIDKNQKNNVLLFDVIHGEIQAIHLERKGFDMSDCDEYLSETNAGKTSFLWI</sequence>
<dbReference type="AlphaFoldDB" id="A0A811GCF8"/>